<dbReference type="CDD" id="cd21157">
    <property type="entry name" value="PUA_G5K"/>
    <property type="match status" value="1"/>
</dbReference>
<keyword evidence="4" id="KW-0641">Proline biosynthesis</keyword>
<dbReference type="PANTHER" id="PTHR43654">
    <property type="entry name" value="GLUTAMATE 5-KINASE"/>
    <property type="match status" value="1"/>
</dbReference>
<dbReference type="GO" id="GO:1901607">
    <property type="term" value="P:alpha-amino acid biosynthetic process"/>
    <property type="evidence" value="ECO:0007669"/>
    <property type="project" value="UniProtKB-ARBA"/>
</dbReference>
<dbReference type="CDD" id="cd04242">
    <property type="entry name" value="AAK_G5K_ProB"/>
    <property type="match status" value="1"/>
</dbReference>
<comment type="subcellular location">
    <subcellularLocation>
        <location evidence="1">Cytoplasm</location>
    </subcellularLocation>
</comment>
<dbReference type="SUPFAM" id="SSF88697">
    <property type="entry name" value="PUA domain-like"/>
    <property type="match status" value="1"/>
</dbReference>
<dbReference type="PROSITE" id="PS00902">
    <property type="entry name" value="GLUTAMATE_5_KINASE"/>
    <property type="match status" value="1"/>
</dbReference>
<evidence type="ECO:0000256" key="9">
    <source>
        <dbReference type="ARBA" id="ARBA00061601"/>
    </source>
</evidence>
<gene>
    <name evidence="11" type="ORF">EPUL_003246</name>
</gene>
<keyword evidence="5" id="KW-0808">Transferase</keyword>
<dbReference type="GO" id="GO:0003723">
    <property type="term" value="F:RNA binding"/>
    <property type="evidence" value="ECO:0007669"/>
    <property type="project" value="InterPro"/>
</dbReference>
<dbReference type="GO" id="GO:0005524">
    <property type="term" value="F:ATP binding"/>
    <property type="evidence" value="ECO:0007669"/>
    <property type="project" value="UniProtKB-KW"/>
</dbReference>
<dbReference type="EMBL" id="PEDP01000878">
    <property type="protein sequence ID" value="POS84742.1"/>
    <property type="molecule type" value="Genomic_DNA"/>
</dbReference>
<dbReference type="InterPro" id="IPR001048">
    <property type="entry name" value="Asp/Glu/Uridylate_kinase"/>
</dbReference>
<keyword evidence="8" id="KW-0067">ATP-binding</keyword>
<name>A0A2S4PRT0_9PEZI</name>
<dbReference type="PRINTS" id="PR00474">
    <property type="entry name" value="GLU5KINASE"/>
</dbReference>
<dbReference type="PROSITE" id="PS50890">
    <property type="entry name" value="PUA"/>
    <property type="match status" value="1"/>
</dbReference>
<proteinExistence type="inferred from homology"/>
<keyword evidence="2" id="KW-0963">Cytoplasm</keyword>
<dbReference type="Gene3D" id="2.30.130.10">
    <property type="entry name" value="PUA domain"/>
    <property type="match status" value="1"/>
</dbReference>
<feature type="domain" description="PUA" evidence="10">
    <location>
        <begin position="313"/>
        <end position="412"/>
    </location>
</feature>
<evidence type="ECO:0000256" key="4">
    <source>
        <dbReference type="ARBA" id="ARBA00022650"/>
    </source>
</evidence>
<evidence type="ECO:0000256" key="8">
    <source>
        <dbReference type="ARBA" id="ARBA00022840"/>
    </source>
</evidence>
<dbReference type="InterPro" id="IPR015947">
    <property type="entry name" value="PUA-like_sf"/>
</dbReference>
<dbReference type="GO" id="GO:0005829">
    <property type="term" value="C:cytosol"/>
    <property type="evidence" value="ECO:0007669"/>
    <property type="project" value="TreeGrafter"/>
</dbReference>
<dbReference type="SUPFAM" id="SSF53633">
    <property type="entry name" value="Carbamate kinase-like"/>
    <property type="match status" value="1"/>
</dbReference>
<dbReference type="NCBIfam" id="TIGR01027">
    <property type="entry name" value="proB"/>
    <property type="match status" value="1"/>
</dbReference>
<evidence type="ECO:0000256" key="2">
    <source>
        <dbReference type="ARBA" id="ARBA00022490"/>
    </source>
</evidence>
<evidence type="ECO:0000313" key="12">
    <source>
        <dbReference type="Proteomes" id="UP000237438"/>
    </source>
</evidence>
<dbReference type="AlphaFoldDB" id="A0A2S4PRT0"/>
<evidence type="ECO:0000256" key="6">
    <source>
        <dbReference type="ARBA" id="ARBA00022741"/>
    </source>
</evidence>
<keyword evidence="7" id="KW-0418">Kinase</keyword>
<dbReference type="HAMAP" id="MF_00456">
    <property type="entry name" value="ProB"/>
    <property type="match status" value="1"/>
</dbReference>
<comment type="similarity">
    <text evidence="9">Belongs to the glutamate 5-kinase family.</text>
</comment>
<evidence type="ECO:0000256" key="7">
    <source>
        <dbReference type="ARBA" id="ARBA00022777"/>
    </source>
</evidence>
<keyword evidence="6" id="KW-0547">Nucleotide-binding</keyword>
<evidence type="ECO:0000256" key="3">
    <source>
        <dbReference type="ARBA" id="ARBA00022605"/>
    </source>
</evidence>
<evidence type="ECO:0000313" key="11">
    <source>
        <dbReference type="EMBL" id="POS84742.1"/>
    </source>
</evidence>
<dbReference type="Gene3D" id="3.40.1160.10">
    <property type="entry name" value="Acetylglutamate kinase-like"/>
    <property type="match status" value="2"/>
</dbReference>
<protein>
    <recommendedName>
        <fullName evidence="10">PUA domain-containing protein</fullName>
    </recommendedName>
</protein>
<dbReference type="Proteomes" id="UP000237438">
    <property type="component" value="Unassembled WGS sequence"/>
</dbReference>
<keyword evidence="3" id="KW-0028">Amino-acid biosynthesis</keyword>
<dbReference type="FunFam" id="2.30.130.10:FF:000008">
    <property type="entry name" value="Glutamate 5-kinase"/>
    <property type="match status" value="1"/>
</dbReference>
<accession>A0A2S4PRT0</accession>
<dbReference type="InterPro" id="IPR036974">
    <property type="entry name" value="PUA_sf"/>
</dbReference>
<sequence>MKTVTPLRVVIKLGTSSIVDEETHEPMLSTLENIVKTTLDLQKAGHKVIIVSSGAIGIGLRRMKYEKRPKHSSKLQSLAAIGQCRLMSLWDQLFSKYDQPIAQILLTRNDIADRNQYLNAQNTFRELLEIGVIPIVNENDTIAVSEIKFGDNDTLSAITAAMVHANYLFLMTDVDCLYDTNPRINVNARAIEVVDDLSALDVDGMFLSTCNRDNLIAELLLLVVSSAGSSLGTGGMFTKIVAARLATSAGVTTIISRSSTPGNITNIVGYLQSLKSQTPKLDSVMPLHTRFTASECPIKDRHFWILHGLKARGTLYIDPGAYRALENRAGLFAVGVVGVEGNFVQLEAVRVVVVEREAKEKITEKINCCKELENEVGRALVNYSAIEIARIKGFGSSDIEKILGYADSDYVALRENISLFKRRASIKHGAS</sequence>
<dbReference type="GO" id="GO:0004349">
    <property type="term" value="F:glutamate 5-kinase activity"/>
    <property type="evidence" value="ECO:0007669"/>
    <property type="project" value="InterPro"/>
</dbReference>
<dbReference type="SMART" id="SM00359">
    <property type="entry name" value="PUA"/>
    <property type="match status" value="1"/>
</dbReference>
<dbReference type="Pfam" id="PF00696">
    <property type="entry name" value="AA_kinase"/>
    <property type="match status" value="1"/>
</dbReference>
<dbReference type="InterPro" id="IPR011529">
    <property type="entry name" value="Glu_5kinase"/>
</dbReference>
<keyword evidence="12" id="KW-1185">Reference proteome</keyword>
<dbReference type="STRING" id="225359.A0A2S4PRT0"/>
<dbReference type="InterPro" id="IPR002478">
    <property type="entry name" value="PUA"/>
</dbReference>
<dbReference type="InterPro" id="IPR036393">
    <property type="entry name" value="AceGlu_kinase-like_sf"/>
</dbReference>
<evidence type="ECO:0000256" key="1">
    <source>
        <dbReference type="ARBA" id="ARBA00004496"/>
    </source>
</evidence>
<evidence type="ECO:0000259" key="10">
    <source>
        <dbReference type="SMART" id="SM00359"/>
    </source>
</evidence>
<evidence type="ECO:0000256" key="5">
    <source>
        <dbReference type="ARBA" id="ARBA00022679"/>
    </source>
</evidence>
<dbReference type="PANTHER" id="PTHR43654:SF3">
    <property type="entry name" value="GLUTAMATE 5-KINASE"/>
    <property type="match status" value="1"/>
</dbReference>
<dbReference type="InterPro" id="IPR041739">
    <property type="entry name" value="G5K_ProB"/>
</dbReference>
<comment type="caution">
    <text evidence="11">The sequence shown here is derived from an EMBL/GenBank/DDBJ whole genome shotgun (WGS) entry which is preliminary data.</text>
</comment>
<organism evidence="11 12">
    <name type="scientific">Erysiphe pulchra</name>
    <dbReference type="NCBI Taxonomy" id="225359"/>
    <lineage>
        <taxon>Eukaryota</taxon>
        <taxon>Fungi</taxon>
        <taxon>Dikarya</taxon>
        <taxon>Ascomycota</taxon>
        <taxon>Pezizomycotina</taxon>
        <taxon>Leotiomycetes</taxon>
        <taxon>Erysiphales</taxon>
        <taxon>Erysiphaceae</taxon>
        <taxon>Erysiphe</taxon>
    </lineage>
</organism>
<dbReference type="InterPro" id="IPR005715">
    <property type="entry name" value="Glu_5kinase/COase_Synthase"/>
</dbReference>
<dbReference type="OrthoDB" id="409889at2759"/>
<dbReference type="PIRSF" id="PIRSF000729">
    <property type="entry name" value="GK"/>
    <property type="match status" value="1"/>
</dbReference>
<dbReference type="InterPro" id="IPR001057">
    <property type="entry name" value="Glu/AcGlu_kinase"/>
</dbReference>
<dbReference type="Pfam" id="PF01472">
    <property type="entry name" value="PUA"/>
    <property type="match status" value="1"/>
</dbReference>
<dbReference type="InterPro" id="IPR019797">
    <property type="entry name" value="Glutamate_5-kinase_CS"/>
</dbReference>
<dbReference type="FunFam" id="3.40.1160.10:FF:000020">
    <property type="entry name" value="Glutamate 5-kinase"/>
    <property type="match status" value="1"/>
</dbReference>
<reference evidence="11 12" key="1">
    <citation type="submission" date="2017-10" db="EMBL/GenBank/DDBJ databases">
        <title>Development of genomic resources for the powdery mildew, Erysiphe pulchra.</title>
        <authorList>
            <person name="Wadl P.A."/>
            <person name="Mack B.M."/>
            <person name="Moore G."/>
            <person name="Beltz S.B."/>
        </authorList>
    </citation>
    <scope>NUCLEOTIDE SEQUENCE [LARGE SCALE GENOMIC DNA]</scope>
    <source>
        <strain evidence="11">Cflorida</strain>
    </source>
</reference>